<evidence type="ECO:0000256" key="7">
    <source>
        <dbReference type="ARBA" id="ARBA00022982"/>
    </source>
</evidence>
<protein>
    <recommendedName>
        <fullName evidence="11">NADH dehydrogenase [ubiquinone] 1 alpha subcomplex subunit 13</fullName>
    </recommendedName>
</protein>
<dbReference type="AlphaFoldDB" id="A0A3F2RFR4"/>
<evidence type="ECO:0000256" key="9">
    <source>
        <dbReference type="ARBA" id="ARBA00023128"/>
    </source>
</evidence>
<organism evidence="13 15">
    <name type="scientific">Phytophthora kernoviae</name>
    <dbReference type="NCBI Taxonomy" id="325452"/>
    <lineage>
        <taxon>Eukaryota</taxon>
        <taxon>Sar</taxon>
        <taxon>Stramenopiles</taxon>
        <taxon>Oomycota</taxon>
        <taxon>Peronosporomycetes</taxon>
        <taxon>Peronosporales</taxon>
        <taxon>Peronosporaceae</taxon>
        <taxon>Phytophthora</taxon>
    </lineage>
</organism>
<dbReference type="GO" id="GO:0045271">
    <property type="term" value="C:respiratory chain complex I"/>
    <property type="evidence" value="ECO:0007669"/>
    <property type="project" value="UniProtKB-UniRule"/>
</dbReference>
<evidence type="ECO:0000313" key="14">
    <source>
        <dbReference type="EMBL" id="RLN69314.1"/>
    </source>
</evidence>
<dbReference type="EMBL" id="MBDO02000405">
    <property type="protein sequence ID" value="RLN55870.1"/>
    <property type="molecule type" value="Genomic_DNA"/>
</dbReference>
<keyword evidence="3 11" id="KW-0813">Transport</keyword>
<evidence type="ECO:0000256" key="4">
    <source>
        <dbReference type="ARBA" id="ARBA00022660"/>
    </source>
</evidence>
<reference evidence="15 16" key="1">
    <citation type="submission" date="2018-07" db="EMBL/GenBank/DDBJ databases">
        <title>Genome sequencing of oomycete isolates from Chile give support for New Zealand origin for Phytophthora kernoviae and make available the first Nothophytophthora sp. genome.</title>
        <authorList>
            <person name="Studholme D.J."/>
            <person name="Sanfuentes E."/>
            <person name="Panda P."/>
            <person name="Hill R."/>
            <person name="Sambles C."/>
            <person name="Grant M."/>
            <person name="Williams N.M."/>
            <person name="Mcdougal R.L."/>
        </authorList>
    </citation>
    <scope>NUCLEOTIDE SEQUENCE [LARGE SCALE GENOMIC DNA]</scope>
    <source>
        <strain evidence="13">Chile6</strain>
        <strain evidence="14">Chile7</strain>
    </source>
</reference>
<keyword evidence="7 11" id="KW-0249">Electron transport</keyword>
<comment type="subcellular location">
    <subcellularLocation>
        <location evidence="1 11">Mitochondrion inner membrane</location>
        <topology evidence="1 11">Single-pass membrane protein</topology>
        <orientation evidence="1 11">Matrix side</orientation>
    </subcellularLocation>
</comment>
<dbReference type="OrthoDB" id="3308at2759"/>
<comment type="similarity">
    <text evidence="2 11">Belongs to the complex I NDUFA13 subunit family.</text>
</comment>
<evidence type="ECO:0000256" key="3">
    <source>
        <dbReference type="ARBA" id="ARBA00022448"/>
    </source>
</evidence>
<keyword evidence="8 11" id="KW-1133">Transmembrane helix</keyword>
<keyword evidence="9 11" id="KW-0496">Mitochondrion</keyword>
<evidence type="ECO:0000256" key="5">
    <source>
        <dbReference type="ARBA" id="ARBA00022692"/>
    </source>
</evidence>
<evidence type="ECO:0000313" key="15">
    <source>
        <dbReference type="Proteomes" id="UP000277300"/>
    </source>
</evidence>
<evidence type="ECO:0000313" key="16">
    <source>
        <dbReference type="Proteomes" id="UP000284657"/>
    </source>
</evidence>
<evidence type="ECO:0000256" key="10">
    <source>
        <dbReference type="ARBA" id="ARBA00023136"/>
    </source>
</evidence>
<feature type="transmembrane region" description="Helical" evidence="11">
    <location>
        <begin position="36"/>
        <end position="54"/>
    </location>
</feature>
<evidence type="ECO:0000256" key="12">
    <source>
        <dbReference type="SAM" id="MobiDB-lite"/>
    </source>
</evidence>
<dbReference type="PANTHER" id="PTHR12966:SF0">
    <property type="entry name" value="NADH DEHYDROGENASE [UBIQUINONE] 1 ALPHA SUBCOMPLEX SUBUNIT 13"/>
    <property type="match status" value="1"/>
</dbReference>
<evidence type="ECO:0000256" key="8">
    <source>
        <dbReference type="ARBA" id="ARBA00022989"/>
    </source>
</evidence>
<sequence length="134" mass="15310">MATPNFHAPNQEMPPPGGFKPVKFVKNGPATRGPPGWSLFLGTFVVTSIGFYLVGQHNKHHREVAREERENRIALLPFLQAEADVEYLAQEKHILEKERQIMKNVPGWVTGESPYHSNRYQAPIWAQKNVFCMQ</sequence>
<dbReference type="EMBL" id="MBAD02000348">
    <property type="protein sequence ID" value="RLN69314.1"/>
    <property type="molecule type" value="Genomic_DNA"/>
</dbReference>
<dbReference type="PANTHER" id="PTHR12966">
    <property type="entry name" value="NADH DEHYDROGENASE UBIQUINONE 1 ALPHA SUBCOMPLEX SUBUNIT 13"/>
    <property type="match status" value="1"/>
</dbReference>
<feature type="region of interest" description="Disordered" evidence="12">
    <location>
        <begin position="1"/>
        <end position="20"/>
    </location>
</feature>
<evidence type="ECO:0000313" key="13">
    <source>
        <dbReference type="EMBL" id="RLN55870.1"/>
    </source>
</evidence>
<keyword evidence="5 11" id="KW-0812">Transmembrane</keyword>
<comment type="function">
    <text evidence="11">Complex I functions in the transfer of electrons from NADH to the respiratory chain. Accessory subunit of the mitochondrial membrane respiratory chain NADH dehydrogenase (Complex I), that is believed not to be involved in catalysis.</text>
</comment>
<dbReference type="Proteomes" id="UP000277300">
    <property type="component" value="Unassembled WGS sequence"/>
</dbReference>
<evidence type="ECO:0000256" key="11">
    <source>
        <dbReference type="RuleBase" id="RU368034"/>
    </source>
</evidence>
<dbReference type="Proteomes" id="UP000284657">
    <property type="component" value="Unassembled WGS sequence"/>
</dbReference>
<evidence type="ECO:0000256" key="2">
    <source>
        <dbReference type="ARBA" id="ARBA00007312"/>
    </source>
</evidence>
<accession>A0A3F2RFR4</accession>
<keyword evidence="6 11" id="KW-0999">Mitochondrion inner membrane</keyword>
<proteinExistence type="inferred from homology"/>
<gene>
    <name evidence="14" type="ORF">BBJ29_009676</name>
    <name evidence="13" type="ORF">BBP00_00008303</name>
</gene>
<name>A0A3F2RFR4_9STRA</name>
<keyword evidence="10 11" id="KW-0472">Membrane</keyword>
<dbReference type="Pfam" id="PF06212">
    <property type="entry name" value="GRIM-19"/>
    <property type="match status" value="1"/>
</dbReference>
<evidence type="ECO:0000256" key="6">
    <source>
        <dbReference type="ARBA" id="ARBA00022792"/>
    </source>
</evidence>
<dbReference type="GO" id="GO:0005743">
    <property type="term" value="C:mitochondrial inner membrane"/>
    <property type="evidence" value="ECO:0007669"/>
    <property type="project" value="UniProtKB-SubCell"/>
</dbReference>
<comment type="caution">
    <text evidence="13">The sequence shown here is derived from an EMBL/GenBank/DDBJ whole genome shotgun (WGS) entry which is preliminary data.</text>
</comment>
<dbReference type="InterPro" id="IPR009346">
    <property type="entry name" value="GRIM-19"/>
</dbReference>
<evidence type="ECO:0000256" key="1">
    <source>
        <dbReference type="ARBA" id="ARBA00004298"/>
    </source>
</evidence>
<keyword evidence="4 11" id="KW-0679">Respiratory chain</keyword>